<keyword evidence="1" id="KW-0732">Signal</keyword>
<dbReference type="SUPFAM" id="SSF54001">
    <property type="entry name" value="Cysteine proteinases"/>
    <property type="match status" value="1"/>
</dbReference>
<reference evidence="2 3" key="1">
    <citation type="journal article" date="2019" name="Nat. Med.">
        <title>A library of human gut bacterial isolates paired with longitudinal multiomics data enables mechanistic microbiome research.</title>
        <authorList>
            <person name="Poyet M."/>
            <person name="Groussin M."/>
            <person name="Gibbons S.M."/>
            <person name="Avila-Pacheco J."/>
            <person name="Jiang X."/>
            <person name="Kearney S.M."/>
            <person name="Perrotta A.R."/>
            <person name="Berdy B."/>
            <person name="Zhao S."/>
            <person name="Lieberman T.D."/>
            <person name="Swanson P.K."/>
            <person name="Smith M."/>
            <person name="Roesemann S."/>
            <person name="Alexander J.E."/>
            <person name="Rich S.A."/>
            <person name="Livny J."/>
            <person name="Vlamakis H."/>
            <person name="Clish C."/>
            <person name="Bullock K."/>
            <person name="Deik A."/>
            <person name="Scott J."/>
            <person name="Pierce K.A."/>
            <person name="Xavier R.J."/>
            <person name="Alm E.J."/>
        </authorList>
    </citation>
    <scope>NUCLEOTIDE SEQUENCE [LARGE SCALE GENOMIC DNA]</scope>
    <source>
        <strain evidence="2 3">BIOML-A2</strain>
    </source>
</reference>
<gene>
    <name evidence="2" type="ORF">F2Y13_03925</name>
</gene>
<proteinExistence type="predicted"/>
<comment type="caution">
    <text evidence="2">The sequence shown here is derived from an EMBL/GenBank/DDBJ whole genome shotgun (WGS) entry which is preliminary data.</text>
</comment>
<evidence type="ECO:0008006" key="4">
    <source>
        <dbReference type="Google" id="ProtNLM"/>
    </source>
</evidence>
<evidence type="ECO:0000256" key="1">
    <source>
        <dbReference type="SAM" id="SignalP"/>
    </source>
</evidence>
<dbReference type="AlphaFoldDB" id="A0A5B3GD29"/>
<dbReference type="EMBL" id="VVXK01000003">
    <property type="protein sequence ID" value="KAA2371528.1"/>
    <property type="molecule type" value="Genomic_DNA"/>
</dbReference>
<name>A0A5B3GD29_9BACT</name>
<dbReference type="Proteomes" id="UP000323567">
    <property type="component" value="Unassembled WGS sequence"/>
</dbReference>
<feature type="chain" id="PRO_5023059553" description="YiiX family permuted papain-like enzyme" evidence="1">
    <location>
        <begin position="21"/>
        <end position="209"/>
    </location>
</feature>
<feature type="signal peptide" evidence="1">
    <location>
        <begin position="1"/>
        <end position="20"/>
    </location>
</feature>
<evidence type="ECO:0000313" key="2">
    <source>
        <dbReference type="EMBL" id="KAA2371528.1"/>
    </source>
</evidence>
<evidence type="ECO:0000313" key="3">
    <source>
        <dbReference type="Proteomes" id="UP000323567"/>
    </source>
</evidence>
<sequence length="209" mass="22895">MRSLLYIGILLCGFSCARNAPCLHPGDLLFQVGETSEMTGAITAATGKERQLNYSHVGIAVRSRGVDSVLEATSDGGVRVTALGDFLARSARIDGRPAVTVMRLRDTTGVAAAIERARKFIGQPYDYSFRPDNGKMYCSELVWESYLAPDGSRRFPARPMNFRAADGSLPRFWAELFAGLGEEIPQDIPGTNPNDMARDPQLKEVARCY</sequence>
<protein>
    <recommendedName>
        <fullName evidence="4">YiiX family permuted papain-like enzyme</fullName>
    </recommendedName>
</protein>
<dbReference type="Gene3D" id="3.90.1720.10">
    <property type="entry name" value="endopeptidase domain like (from Nostoc punctiforme)"/>
    <property type="match status" value="1"/>
</dbReference>
<dbReference type="RefSeq" id="WP_147620242.1">
    <property type="nucleotide sequence ID" value="NZ_CAUABS010000051.1"/>
</dbReference>
<accession>A0A5B3GD29</accession>
<dbReference type="InterPro" id="IPR024453">
    <property type="entry name" value="Peptidase_C92"/>
</dbReference>
<organism evidence="2 3">
    <name type="scientific">Alistipes shahii</name>
    <dbReference type="NCBI Taxonomy" id="328814"/>
    <lineage>
        <taxon>Bacteria</taxon>
        <taxon>Pseudomonadati</taxon>
        <taxon>Bacteroidota</taxon>
        <taxon>Bacteroidia</taxon>
        <taxon>Bacteroidales</taxon>
        <taxon>Rikenellaceae</taxon>
        <taxon>Alistipes</taxon>
    </lineage>
</organism>
<dbReference type="Pfam" id="PF05708">
    <property type="entry name" value="Peptidase_C92"/>
    <property type="match status" value="1"/>
</dbReference>
<dbReference type="InterPro" id="IPR038765">
    <property type="entry name" value="Papain-like_cys_pep_sf"/>
</dbReference>